<comment type="caution">
    <text evidence="2">The sequence shown here is derived from an EMBL/GenBank/DDBJ whole genome shotgun (WGS) entry which is preliminary data.</text>
</comment>
<keyword evidence="1" id="KW-1133">Transmembrane helix</keyword>
<reference evidence="2 3" key="1">
    <citation type="submission" date="2020-07" db="EMBL/GenBank/DDBJ databases">
        <authorList>
            <person name="Feng H."/>
        </authorList>
    </citation>
    <scope>NUCLEOTIDE SEQUENCE [LARGE SCALE GENOMIC DNA]</scope>
    <source>
        <strain evidence="3">s-10</strain>
    </source>
</reference>
<keyword evidence="3" id="KW-1185">Reference proteome</keyword>
<dbReference type="InterPro" id="IPR032871">
    <property type="entry name" value="AHH_dom_containing"/>
</dbReference>
<accession>A0A7W1WQ70</accession>
<name>A0A7W1WQ70_9BACL</name>
<feature type="transmembrane region" description="Helical" evidence="1">
    <location>
        <begin position="114"/>
        <end position="132"/>
    </location>
</feature>
<keyword evidence="1" id="KW-0472">Membrane</keyword>
<dbReference type="AlphaFoldDB" id="A0A7W1WQ70"/>
<keyword evidence="1" id="KW-0812">Transmembrane</keyword>
<dbReference type="Proteomes" id="UP000535491">
    <property type="component" value="Unassembled WGS sequence"/>
</dbReference>
<evidence type="ECO:0000313" key="2">
    <source>
        <dbReference type="EMBL" id="MBA4494010.1"/>
    </source>
</evidence>
<organism evidence="2 3">
    <name type="scientific">Paenactinomyces guangxiensis</name>
    <dbReference type="NCBI Taxonomy" id="1490290"/>
    <lineage>
        <taxon>Bacteria</taxon>
        <taxon>Bacillati</taxon>
        <taxon>Bacillota</taxon>
        <taxon>Bacilli</taxon>
        <taxon>Bacillales</taxon>
        <taxon>Thermoactinomycetaceae</taxon>
        <taxon>Paenactinomyces</taxon>
    </lineage>
</organism>
<proteinExistence type="predicted"/>
<sequence length="367" mass="39017">MSFGISFALNGWKIDETTWLDAAFGGVLGLFGLGFAGGAARVLATGLGRKLVTGLANARVLGPLLKSGGKLISKLPQPLQKIFSKAGFIGSVEGAGTSIVDDLLRGREINWKNALISGFGGALLVGMGSFIAPKIDPFVDKVTTAVKEYTRPVVAKVSPVVQKLDDFDIKKCFSYQKPPGYSASIFLPSFDLKDCIYSADGGGGGGSSKTNSSDGAKVTSAQGYSTLVSNRTKVVGDYEEGTQASVILRKELKLAGVEPPPYPNAAHHIIPWNDSRAREAQQLLREFGIDHDSAVNGVFLPYVDSNHANGKYVGNESLHQGNHSRKYIAYVTSRLREVKEAGGTTADAVRVLNDIRSKLLDGSLPLN</sequence>
<feature type="transmembrane region" description="Helical" evidence="1">
    <location>
        <begin position="22"/>
        <end position="44"/>
    </location>
</feature>
<dbReference type="Pfam" id="PF14412">
    <property type="entry name" value="AHH"/>
    <property type="match status" value="1"/>
</dbReference>
<protein>
    <submittedName>
        <fullName evidence="2">AHH domain-containing protein</fullName>
    </submittedName>
</protein>
<evidence type="ECO:0000313" key="3">
    <source>
        <dbReference type="Proteomes" id="UP000535491"/>
    </source>
</evidence>
<gene>
    <name evidence="2" type="ORF">H1191_06795</name>
</gene>
<evidence type="ECO:0000256" key="1">
    <source>
        <dbReference type="SAM" id="Phobius"/>
    </source>
</evidence>
<dbReference type="EMBL" id="JACEIQ010000005">
    <property type="protein sequence ID" value="MBA4494010.1"/>
    <property type="molecule type" value="Genomic_DNA"/>
</dbReference>